<comment type="caution">
    <text evidence="1">The sequence shown here is derived from an EMBL/GenBank/DDBJ whole genome shotgun (WGS) entry which is preliminary data.</text>
</comment>
<gene>
    <name evidence="1" type="ORF">HLH27_12765</name>
</gene>
<keyword evidence="2" id="KW-1185">Reference proteome</keyword>
<evidence type="ECO:0000313" key="2">
    <source>
        <dbReference type="Proteomes" id="UP000540556"/>
    </source>
</evidence>
<protein>
    <submittedName>
        <fullName evidence="1">Uncharacterized protein</fullName>
    </submittedName>
</protein>
<dbReference type="AlphaFoldDB" id="A0A7W4KF72"/>
<proteinExistence type="predicted"/>
<organism evidence="1 2">
    <name type="scientific">Gluconacetobacter takamatsuzukensis</name>
    <dbReference type="NCBI Taxonomy" id="1286190"/>
    <lineage>
        <taxon>Bacteria</taxon>
        <taxon>Pseudomonadati</taxon>
        <taxon>Pseudomonadota</taxon>
        <taxon>Alphaproteobacteria</taxon>
        <taxon>Acetobacterales</taxon>
        <taxon>Acetobacteraceae</taxon>
        <taxon>Gluconacetobacter</taxon>
    </lineage>
</organism>
<evidence type="ECO:0000313" key="1">
    <source>
        <dbReference type="EMBL" id="MBB2205879.1"/>
    </source>
</evidence>
<sequence length="210" mass="23357">MKKFDFPLDAFQASRLVGSFRGKKDVIALWMNAIKLISVYAEPTKAQVSGHLVLHVDKMSRLFIETGTKSFSVSFPFSIYEKDYGLEFGTSACPEVDSKVTSDILSLINGQDVFSSGSVYEFADPLIELTGDQDLVWQLLRDLMLVDDGYIRIDHDSDNENGALHPLDHIDIFYSQAATFKIGLGGRVGLDAFHDILSIKSNCYYLGPAK</sequence>
<accession>A0A7W4KF72</accession>
<dbReference type="EMBL" id="JABEQK010000010">
    <property type="protein sequence ID" value="MBB2205879.1"/>
    <property type="molecule type" value="Genomic_DNA"/>
</dbReference>
<reference evidence="1 2" key="1">
    <citation type="submission" date="2020-04" db="EMBL/GenBank/DDBJ databases">
        <title>Description of novel Gluconacetobacter.</title>
        <authorList>
            <person name="Sombolestani A."/>
        </authorList>
    </citation>
    <scope>NUCLEOTIDE SEQUENCE [LARGE SCALE GENOMIC DNA]</scope>
    <source>
        <strain evidence="1 2">LMG 27800</strain>
    </source>
</reference>
<dbReference type="RefSeq" id="WP_182950427.1">
    <property type="nucleotide sequence ID" value="NZ_JABEQK010000010.1"/>
</dbReference>
<name>A0A7W4KF72_9PROT</name>
<dbReference type="Proteomes" id="UP000540556">
    <property type="component" value="Unassembled WGS sequence"/>
</dbReference>